<accession>A0AB73UK55</accession>
<evidence type="ECO:0000313" key="1">
    <source>
        <dbReference type="EMBL" id="QHV44849.1"/>
    </source>
</evidence>
<dbReference type="AlphaFoldDB" id="A0AB73UK55"/>
<name>A0AB73UK55_BACCE</name>
<proteinExistence type="predicted"/>
<sequence>MFPVQAGEGFPFAGRLVTVSNTEKGLFIPVPFDMLRDAGITEGSQVEVWGLIDGTVSMRIATKCQFCGRGARLYDLDMGPVKRQICAEDYYKLTGVYPQELEKPTTENTTQTEQP</sequence>
<gene>
    <name evidence="1" type="ORF">C1N66_17585</name>
</gene>
<dbReference type="EMBL" id="CP028009">
    <property type="protein sequence ID" value="QHV44849.1"/>
    <property type="molecule type" value="Genomic_DNA"/>
</dbReference>
<organism evidence="1 2">
    <name type="scientific">Bacillus cereus</name>
    <dbReference type="NCBI Taxonomy" id="1396"/>
    <lineage>
        <taxon>Bacteria</taxon>
        <taxon>Bacillati</taxon>
        <taxon>Bacillota</taxon>
        <taxon>Bacilli</taxon>
        <taxon>Bacillales</taxon>
        <taxon>Bacillaceae</taxon>
        <taxon>Bacillus</taxon>
        <taxon>Bacillus cereus group</taxon>
    </lineage>
</organism>
<protein>
    <recommendedName>
        <fullName evidence="3">AbrB family transcriptional regulator</fullName>
    </recommendedName>
</protein>
<evidence type="ECO:0000313" key="2">
    <source>
        <dbReference type="Proteomes" id="UP000464780"/>
    </source>
</evidence>
<dbReference type="RefSeq" id="WP_162280252.1">
    <property type="nucleotide sequence ID" value="NZ_CP028009.1"/>
</dbReference>
<evidence type="ECO:0008006" key="3">
    <source>
        <dbReference type="Google" id="ProtNLM"/>
    </source>
</evidence>
<dbReference type="Proteomes" id="UP000464780">
    <property type="component" value="Chromosome"/>
</dbReference>
<reference evidence="1 2" key="1">
    <citation type="submission" date="2018-03" db="EMBL/GenBank/DDBJ databases">
        <title>The complete genome of bacterial strain SGAir0260.</title>
        <authorList>
            <person name="Schuster S.C."/>
        </authorList>
    </citation>
    <scope>NUCLEOTIDE SEQUENCE [LARGE SCALE GENOMIC DNA]</scope>
    <source>
        <strain evidence="1 2">SGAir0260</strain>
    </source>
</reference>